<comment type="caution">
    <text evidence="1">The sequence shown here is derived from an EMBL/GenBank/DDBJ whole genome shotgun (WGS) entry which is preliminary data.</text>
</comment>
<sequence length="206" mass="22529">MDQVEALDRYVTSTLGDSLPAWPGGWPGEIEAALIDAVFSIQARYGGPQTGVRGVVKRWRDHQARPLDDLEVLAQVDPAEFIRIVDNSSQASGRPKAAIVVDAARALTDVGVRHARQFRSTPDQKAAYLSVKGCGPVTWSYLGMLLGSPDIKADTWILRFVEKAVGHRVASQEARQLLTAVAAKRDVNATELDHAVWDYARRNLAS</sequence>
<dbReference type="GO" id="GO:0003824">
    <property type="term" value="F:catalytic activity"/>
    <property type="evidence" value="ECO:0007669"/>
    <property type="project" value="InterPro"/>
</dbReference>
<dbReference type="EMBL" id="JAPKFM010000063">
    <property type="protein sequence ID" value="MCX2967239.1"/>
    <property type="molecule type" value="Genomic_DNA"/>
</dbReference>
<dbReference type="AlphaFoldDB" id="A0A9X3D8P7"/>
<protein>
    <recommendedName>
        <fullName evidence="3">Heme peroxidase</fullName>
    </recommendedName>
</protein>
<evidence type="ECO:0008006" key="3">
    <source>
        <dbReference type="Google" id="ProtNLM"/>
    </source>
</evidence>
<dbReference type="SUPFAM" id="SSF48150">
    <property type="entry name" value="DNA-glycosylase"/>
    <property type="match status" value="1"/>
</dbReference>
<accession>A0A9X3D8P7</accession>
<dbReference type="Proteomes" id="UP001143347">
    <property type="component" value="Unassembled WGS sequence"/>
</dbReference>
<evidence type="ECO:0000313" key="2">
    <source>
        <dbReference type="Proteomes" id="UP001143347"/>
    </source>
</evidence>
<organism evidence="1 2">
    <name type="scientific">Gordonia aquimaris</name>
    <dbReference type="NCBI Taxonomy" id="2984863"/>
    <lineage>
        <taxon>Bacteria</taxon>
        <taxon>Bacillati</taxon>
        <taxon>Actinomycetota</taxon>
        <taxon>Actinomycetes</taxon>
        <taxon>Mycobacteriales</taxon>
        <taxon>Gordoniaceae</taxon>
        <taxon>Gordonia</taxon>
    </lineage>
</organism>
<reference evidence="1" key="1">
    <citation type="submission" date="2022-10" db="EMBL/GenBank/DDBJ databases">
        <title>WGS of marine actinomycetes from Thailand.</title>
        <authorList>
            <person name="Thawai C."/>
        </authorList>
    </citation>
    <scope>NUCLEOTIDE SEQUENCE</scope>
    <source>
        <strain evidence="1">SW21</strain>
    </source>
</reference>
<name>A0A9X3D8P7_9ACTN</name>
<dbReference type="RefSeq" id="WP_266063949.1">
    <property type="nucleotide sequence ID" value="NZ_JAPKFM010000063.1"/>
</dbReference>
<gene>
    <name evidence="1" type="ORF">OSB52_24545</name>
</gene>
<dbReference type="InterPro" id="IPR011257">
    <property type="entry name" value="DNA_glycosylase"/>
</dbReference>
<keyword evidence="2" id="KW-1185">Reference proteome</keyword>
<dbReference type="GO" id="GO:0006281">
    <property type="term" value="P:DNA repair"/>
    <property type="evidence" value="ECO:0007669"/>
    <property type="project" value="InterPro"/>
</dbReference>
<proteinExistence type="predicted"/>
<evidence type="ECO:0000313" key="1">
    <source>
        <dbReference type="EMBL" id="MCX2967239.1"/>
    </source>
</evidence>